<keyword evidence="4" id="KW-1185">Reference proteome</keyword>
<dbReference type="PANTHER" id="PTHR30336:SF4">
    <property type="entry name" value="ENVELOPE BIOGENESIS FACTOR ELYC"/>
    <property type="match status" value="1"/>
</dbReference>
<dbReference type="InterPro" id="IPR051599">
    <property type="entry name" value="Cell_Envelope_Assoc"/>
</dbReference>
<dbReference type="RefSeq" id="WP_165873274.1">
    <property type="nucleotide sequence ID" value="NZ_JANKAQ010000001.1"/>
</dbReference>
<protein>
    <submittedName>
        <fullName evidence="3">Uncharacterized SAM-binding protein YcdF (DUF218 family)</fullName>
    </submittedName>
</protein>
<comment type="caution">
    <text evidence="3">The sequence shown here is derived from an EMBL/GenBank/DDBJ whole genome shotgun (WGS) entry which is preliminary data.</text>
</comment>
<reference evidence="3 4" key="1">
    <citation type="submission" date="2019-03" db="EMBL/GenBank/DDBJ databases">
        <title>Genomic Encyclopedia of Type Strains, Phase IV (KMG-IV): sequencing the most valuable type-strain genomes for metagenomic binning, comparative biology and taxonomic classification.</title>
        <authorList>
            <person name="Goeker M."/>
        </authorList>
    </citation>
    <scope>NUCLEOTIDE SEQUENCE [LARGE SCALE GENOMIC DNA]</scope>
    <source>
        <strain evidence="3 4">DSM 28559</strain>
    </source>
</reference>
<evidence type="ECO:0000256" key="1">
    <source>
        <dbReference type="SAM" id="Phobius"/>
    </source>
</evidence>
<dbReference type="Gene3D" id="3.40.50.620">
    <property type="entry name" value="HUPs"/>
    <property type="match status" value="1"/>
</dbReference>
<dbReference type="InterPro" id="IPR003848">
    <property type="entry name" value="DUF218"/>
</dbReference>
<dbReference type="GO" id="GO:0000270">
    <property type="term" value="P:peptidoglycan metabolic process"/>
    <property type="evidence" value="ECO:0007669"/>
    <property type="project" value="TreeGrafter"/>
</dbReference>
<keyword evidence="1" id="KW-0812">Transmembrane</keyword>
<gene>
    <name evidence="3" type="ORF">EV212_10252</name>
</gene>
<feature type="transmembrane region" description="Helical" evidence="1">
    <location>
        <begin position="7"/>
        <end position="25"/>
    </location>
</feature>
<accession>A0A4R2LBW6</accession>
<evidence type="ECO:0000313" key="3">
    <source>
        <dbReference type="EMBL" id="TCO85737.1"/>
    </source>
</evidence>
<feature type="domain" description="DUF218" evidence="2">
    <location>
        <begin position="85"/>
        <end position="224"/>
    </location>
</feature>
<evidence type="ECO:0000259" key="2">
    <source>
        <dbReference type="Pfam" id="PF02698"/>
    </source>
</evidence>
<dbReference type="GO" id="GO:0043164">
    <property type="term" value="P:Gram-negative-bacterium-type cell wall biogenesis"/>
    <property type="evidence" value="ECO:0007669"/>
    <property type="project" value="TreeGrafter"/>
</dbReference>
<keyword evidence="1" id="KW-0472">Membrane</keyword>
<dbReference type="PANTHER" id="PTHR30336">
    <property type="entry name" value="INNER MEMBRANE PROTEIN, PROBABLE PERMEASE"/>
    <property type="match status" value="1"/>
</dbReference>
<evidence type="ECO:0000313" key="4">
    <source>
        <dbReference type="Proteomes" id="UP000295711"/>
    </source>
</evidence>
<dbReference type="Proteomes" id="UP000295711">
    <property type="component" value="Unassembled WGS sequence"/>
</dbReference>
<dbReference type="InterPro" id="IPR014729">
    <property type="entry name" value="Rossmann-like_a/b/a_fold"/>
</dbReference>
<dbReference type="GO" id="GO:0005886">
    <property type="term" value="C:plasma membrane"/>
    <property type="evidence" value="ECO:0007669"/>
    <property type="project" value="TreeGrafter"/>
</dbReference>
<proteinExistence type="predicted"/>
<dbReference type="EMBL" id="SLXA01000002">
    <property type="protein sequence ID" value="TCO85737.1"/>
    <property type="molecule type" value="Genomic_DNA"/>
</dbReference>
<sequence>MKKILKTAGVLHLLYYALIISYAGMRTTFSKFWLLTGVFFMALTALPGKLLSWLKVPMGIGVVYFIFQEFELMHMAHARPETGADYVIILGAQVKGTQPSRSLLRRIQAGAVYLKENPEAKIIASGGRGPGENITEAACIRETLMQMGIDRERILTEEVSASTRENLLYSMVFGGRESSYVIVTNGFHLFRAMETARRLGMAHVSGLAASSEPVLLWNYYVREFFALILYRLQGKAGRIK</sequence>
<dbReference type="AlphaFoldDB" id="A0A4R2LBW6"/>
<dbReference type="Pfam" id="PF02698">
    <property type="entry name" value="DUF218"/>
    <property type="match status" value="1"/>
</dbReference>
<organism evidence="3 4">
    <name type="scientific">Frisingicoccus caecimuris</name>
    <dbReference type="NCBI Taxonomy" id="1796636"/>
    <lineage>
        <taxon>Bacteria</taxon>
        <taxon>Bacillati</taxon>
        <taxon>Bacillota</taxon>
        <taxon>Clostridia</taxon>
        <taxon>Lachnospirales</taxon>
        <taxon>Lachnospiraceae</taxon>
        <taxon>Frisingicoccus</taxon>
    </lineage>
</organism>
<name>A0A4R2LBW6_9FIRM</name>
<dbReference type="CDD" id="cd06259">
    <property type="entry name" value="YdcF-like"/>
    <property type="match status" value="1"/>
</dbReference>
<keyword evidence="1" id="KW-1133">Transmembrane helix</keyword>